<dbReference type="PANTHER" id="PTHR35140:SF1">
    <property type="entry name" value="MITOTIC CHECK POINT PROTEIN BFA1"/>
    <property type="match status" value="1"/>
</dbReference>
<dbReference type="AlphaFoldDB" id="A0A164XFX1"/>
<feature type="compositionally biased region" description="Low complexity" evidence="1">
    <location>
        <begin position="511"/>
        <end position="524"/>
    </location>
</feature>
<feature type="compositionally biased region" description="Polar residues" evidence="1">
    <location>
        <begin position="313"/>
        <end position="325"/>
    </location>
</feature>
<dbReference type="EMBL" id="KV419400">
    <property type="protein sequence ID" value="KZS95940.1"/>
    <property type="molecule type" value="Genomic_DNA"/>
</dbReference>
<dbReference type="STRING" id="1314777.A0A164XFX1"/>
<evidence type="ECO:0008006" key="4">
    <source>
        <dbReference type="Google" id="ProtNLM"/>
    </source>
</evidence>
<dbReference type="GO" id="GO:0044732">
    <property type="term" value="C:mitotic spindle pole body"/>
    <property type="evidence" value="ECO:0007669"/>
    <property type="project" value="TreeGrafter"/>
</dbReference>
<feature type="compositionally biased region" description="Polar residues" evidence="1">
    <location>
        <begin position="795"/>
        <end position="830"/>
    </location>
</feature>
<feature type="compositionally biased region" description="Polar residues" evidence="1">
    <location>
        <begin position="291"/>
        <end position="305"/>
    </location>
</feature>
<feature type="region of interest" description="Disordered" evidence="1">
    <location>
        <begin position="648"/>
        <end position="672"/>
    </location>
</feature>
<evidence type="ECO:0000256" key="1">
    <source>
        <dbReference type="SAM" id="MobiDB-lite"/>
    </source>
</evidence>
<feature type="region of interest" description="Disordered" evidence="1">
    <location>
        <begin position="139"/>
        <end position="217"/>
    </location>
</feature>
<evidence type="ECO:0000313" key="3">
    <source>
        <dbReference type="Proteomes" id="UP000076722"/>
    </source>
</evidence>
<feature type="compositionally biased region" description="Low complexity" evidence="1">
    <location>
        <begin position="326"/>
        <end position="372"/>
    </location>
</feature>
<feature type="region of interest" description="Disordered" evidence="1">
    <location>
        <begin position="276"/>
        <end position="557"/>
    </location>
</feature>
<dbReference type="GO" id="GO:0005096">
    <property type="term" value="F:GTPase activator activity"/>
    <property type="evidence" value="ECO:0007669"/>
    <property type="project" value="InterPro"/>
</dbReference>
<dbReference type="OrthoDB" id="19159at2759"/>
<feature type="region of interest" description="Disordered" evidence="1">
    <location>
        <begin position="573"/>
        <end position="597"/>
    </location>
</feature>
<feature type="region of interest" description="Disordered" evidence="1">
    <location>
        <begin position="1"/>
        <end position="41"/>
    </location>
</feature>
<feature type="compositionally biased region" description="Acidic residues" evidence="1">
    <location>
        <begin position="194"/>
        <end position="205"/>
    </location>
</feature>
<feature type="region of interest" description="Disordered" evidence="1">
    <location>
        <begin position="785"/>
        <end position="838"/>
    </location>
</feature>
<dbReference type="GO" id="GO:0001100">
    <property type="term" value="P:negative regulation of exit from mitosis"/>
    <property type="evidence" value="ECO:0007669"/>
    <property type="project" value="InterPro"/>
</dbReference>
<feature type="compositionally biased region" description="Low complexity" evidence="1">
    <location>
        <begin position="159"/>
        <end position="174"/>
    </location>
</feature>
<feature type="compositionally biased region" description="Low complexity" evidence="1">
    <location>
        <begin position="461"/>
        <end position="481"/>
    </location>
</feature>
<dbReference type="Proteomes" id="UP000076722">
    <property type="component" value="Unassembled WGS sequence"/>
</dbReference>
<protein>
    <recommendedName>
        <fullName evidence="4">Protein byr4</fullName>
    </recommendedName>
</protein>
<reference evidence="2 3" key="1">
    <citation type="journal article" date="2016" name="Mol. Biol. Evol.">
        <title>Comparative Genomics of Early-Diverging Mushroom-Forming Fungi Provides Insights into the Origins of Lignocellulose Decay Capabilities.</title>
        <authorList>
            <person name="Nagy L.G."/>
            <person name="Riley R."/>
            <person name="Tritt A."/>
            <person name="Adam C."/>
            <person name="Daum C."/>
            <person name="Floudas D."/>
            <person name="Sun H."/>
            <person name="Yadav J.S."/>
            <person name="Pangilinan J."/>
            <person name="Larsson K.H."/>
            <person name="Matsuura K."/>
            <person name="Barry K."/>
            <person name="Labutti K."/>
            <person name="Kuo R."/>
            <person name="Ohm R.A."/>
            <person name="Bhattacharya S.S."/>
            <person name="Shirouzu T."/>
            <person name="Yoshinaga Y."/>
            <person name="Martin F.M."/>
            <person name="Grigoriev I.V."/>
            <person name="Hibbett D.S."/>
        </authorList>
    </citation>
    <scope>NUCLEOTIDE SEQUENCE [LARGE SCALE GENOMIC DNA]</scope>
    <source>
        <strain evidence="2 3">HHB9708</strain>
    </source>
</reference>
<feature type="compositionally biased region" description="Polar residues" evidence="1">
    <location>
        <begin position="422"/>
        <end position="440"/>
    </location>
</feature>
<proteinExistence type="predicted"/>
<feature type="compositionally biased region" description="Polar residues" evidence="1">
    <location>
        <begin position="381"/>
        <end position="415"/>
    </location>
</feature>
<dbReference type="InterPro" id="IPR034586">
    <property type="entry name" value="Bfa1/Byr4"/>
</dbReference>
<evidence type="ECO:0000313" key="2">
    <source>
        <dbReference type="EMBL" id="KZS95940.1"/>
    </source>
</evidence>
<gene>
    <name evidence="2" type="ORF">SISNIDRAFT_407715</name>
</gene>
<sequence>MMPIPAPASATREEWADTDFELPEGGVITSESHESSAEDEDWDVEMDLGTTGGAKASLLLPLGKPPVTSNPNFAKIQLRPTAPEASMEDFDDDDEGISTIKVSALPHIHPKSQRTAATIVEDDIESDFALPTDLSKLSLQPLKHRSSKASFDWTEKEQTSSSSTTSLSSDAYSSLGFAQGPSNSSNSTNYQLETETDEEDPDGELDGVCLPTGLFESRNSGRDLAKILETKKKLPVINERVKVASPEDEEEDFERGLIISDDVHLSPSRLLLAHQEQKLKRSKGSFVRTRSAPTQSGAPSGSALQTREHGKSQPPTLRSKSPINQPSSSRNSNTSPSPRPNIPTRSQTFQSMAFPASSSSSADPSRQPASSSLRGQKSHAGFTSPTSRGFSRKASLSSLMDTSPTLPSTAESSTLGHGARYESSTAASRAKVQHSNSTSRVHAPEHASSGLPPSRPPTPSSNPAALRLTLPTSLRLRSRPAISSVFPMPPQRPDPPPLPRAPSPLPPRPPSSASSRTLTRASQAEASTSNTVLAPKILRKPKRTRTYGDGTELDGIEDLPTDREKERRFRVVPKGTGNRVPGSSYAQVAAPAPPSSFKDTIRRKAESGSICKFNPEPVKRFLLTVILANSKAGIAVLNALRRKPRIDLSTETNDPNNIPLGDPIKKPSLSPPAGPRIRKPTLIRNLNGASVPKVVGDMKWNPETHRWEGNEQVLREFDAAVATSTRPALITHLTGSSLGSPVSNFTSGVRVVGNMMFDPVKMCWLSRLPPEEEEPDVFANMDEDESWEAKGGTIRASQQRMSNASAVSHNSRASQTPSPAHSRARSMSDSGSERGSRPALVVADVDEAFVQACRGAEVRHRVEMRGWKYTRSEDRRDLYYIRELATKKY</sequence>
<feature type="compositionally biased region" description="Polar residues" evidence="1">
    <location>
        <begin position="180"/>
        <end position="191"/>
    </location>
</feature>
<accession>A0A164XFX1</accession>
<keyword evidence="3" id="KW-1185">Reference proteome</keyword>
<feature type="compositionally biased region" description="Pro residues" evidence="1">
    <location>
        <begin position="487"/>
        <end position="510"/>
    </location>
</feature>
<name>A0A164XFX1_9AGAM</name>
<dbReference type="PANTHER" id="PTHR35140">
    <property type="entry name" value="MITOTIC CHECK POINT PROTEIN BFA1"/>
    <property type="match status" value="1"/>
</dbReference>
<organism evidence="2 3">
    <name type="scientific">Sistotremastrum niveocremeum HHB9708</name>
    <dbReference type="NCBI Taxonomy" id="1314777"/>
    <lineage>
        <taxon>Eukaryota</taxon>
        <taxon>Fungi</taxon>
        <taxon>Dikarya</taxon>
        <taxon>Basidiomycota</taxon>
        <taxon>Agaricomycotina</taxon>
        <taxon>Agaricomycetes</taxon>
        <taxon>Sistotremastrales</taxon>
        <taxon>Sistotremastraceae</taxon>
        <taxon>Sertulicium</taxon>
        <taxon>Sertulicium niveocremeum</taxon>
    </lineage>
</organism>
<dbReference type="GO" id="GO:1990334">
    <property type="term" value="C:Bfa1-Bub2 complex"/>
    <property type="evidence" value="ECO:0007669"/>
    <property type="project" value="InterPro"/>
</dbReference>